<proteinExistence type="predicted"/>
<protein>
    <submittedName>
        <fullName evidence="1">Uncharacterized protein</fullName>
    </submittedName>
</protein>
<dbReference type="RefSeq" id="WP_369229355.1">
    <property type="nucleotide sequence ID" value="NZ_CP163435.1"/>
</dbReference>
<reference evidence="1" key="1">
    <citation type="submission" date="2024-07" db="EMBL/GenBank/DDBJ databases">
        <authorList>
            <person name="Yu S.T."/>
        </authorList>
    </citation>
    <scope>NUCLEOTIDE SEQUENCE</scope>
    <source>
        <strain evidence="1">R21</strain>
    </source>
</reference>
<accession>A0AB39P139</accession>
<organism evidence="1">
    <name type="scientific">Streptomyces sp. R21</name>
    <dbReference type="NCBI Taxonomy" id="3238627"/>
    <lineage>
        <taxon>Bacteria</taxon>
        <taxon>Bacillati</taxon>
        <taxon>Actinomycetota</taxon>
        <taxon>Actinomycetes</taxon>
        <taxon>Kitasatosporales</taxon>
        <taxon>Streptomycetaceae</taxon>
        <taxon>Streptomyces</taxon>
    </lineage>
</organism>
<gene>
    <name evidence="1" type="ORF">AB5J56_01945</name>
</gene>
<dbReference type="AlphaFoldDB" id="A0AB39P139"/>
<name>A0AB39P139_9ACTN</name>
<dbReference type="EMBL" id="CP163435">
    <property type="protein sequence ID" value="XDQ23540.1"/>
    <property type="molecule type" value="Genomic_DNA"/>
</dbReference>
<evidence type="ECO:0000313" key="1">
    <source>
        <dbReference type="EMBL" id="XDQ23540.1"/>
    </source>
</evidence>
<sequence length="220" mass="25491">MHADGGQELNCTRDDVVVAYRWIPRRHATGGTVSERELWRAATELEFRTFREHGRRVNWGRDRLLDGVFYDFPDPQTMPAQEREAALGLLPKQQPWPWLRSRMRLMRSWVTTCPDQPVDLFAALDRVNDQIREDQAAYFVGRLRLLSEEIERRESDPDRVQAGLYGFYMHDGLDDEHADNTTLCDLLRVVRERGPAVGVVTDRTTFLAGSQWSKSKESSL</sequence>